<name>A0A0N4ZWZ7_PARTI</name>
<evidence type="ECO:0000313" key="2">
    <source>
        <dbReference type="WBParaSite" id="PTRK_0001321200.1"/>
    </source>
</evidence>
<dbReference type="WBParaSite" id="PTRK_0001321200.1">
    <property type="protein sequence ID" value="PTRK_0001321200.1"/>
    <property type="gene ID" value="PTRK_0001321200"/>
</dbReference>
<dbReference type="Proteomes" id="UP000038045">
    <property type="component" value="Unplaced"/>
</dbReference>
<dbReference type="AlphaFoldDB" id="A0A0N4ZWZ7"/>
<proteinExistence type="predicted"/>
<sequence length="124" mass="14641">MKSLGYKDLPFKRIAKQTKEPVLASNYFFMKSYMPIEVQRKALNTLANDLDLLHVHFVNTKELNKPMKECNLDEILKSPAHRESVQALRDNKKIGHFTRQMIYKRTEKEWKAIPKSYPIPPPRE</sequence>
<accession>A0A0N4ZWZ7</accession>
<evidence type="ECO:0000313" key="1">
    <source>
        <dbReference type="Proteomes" id="UP000038045"/>
    </source>
</evidence>
<keyword evidence="1" id="KW-1185">Reference proteome</keyword>
<reference evidence="2" key="1">
    <citation type="submission" date="2017-02" db="UniProtKB">
        <authorList>
            <consortium name="WormBaseParasite"/>
        </authorList>
    </citation>
    <scope>IDENTIFICATION</scope>
</reference>
<protein>
    <submittedName>
        <fullName evidence="2">Uncharacterized protein</fullName>
    </submittedName>
</protein>
<organism evidence="1 2">
    <name type="scientific">Parastrongyloides trichosuri</name>
    <name type="common">Possum-specific nematode worm</name>
    <dbReference type="NCBI Taxonomy" id="131310"/>
    <lineage>
        <taxon>Eukaryota</taxon>
        <taxon>Metazoa</taxon>
        <taxon>Ecdysozoa</taxon>
        <taxon>Nematoda</taxon>
        <taxon>Chromadorea</taxon>
        <taxon>Rhabditida</taxon>
        <taxon>Tylenchina</taxon>
        <taxon>Panagrolaimomorpha</taxon>
        <taxon>Strongyloidoidea</taxon>
        <taxon>Strongyloididae</taxon>
        <taxon>Parastrongyloides</taxon>
    </lineage>
</organism>
<dbReference type="STRING" id="131310.A0A0N4ZWZ7"/>